<reference evidence="10 11" key="1">
    <citation type="submission" date="2012-06" db="EMBL/GenBank/DDBJ databases">
        <title>Finished chromosome of genome of Crinalium epipsammum PCC 9333.</title>
        <authorList>
            <consortium name="US DOE Joint Genome Institute"/>
            <person name="Gugger M."/>
            <person name="Coursin T."/>
            <person name="Rippka R."/>
            <person name="Tandeau De Marsac N."/>
            <person name="Huntemann M."/>
            <person name="Wei C.-L."/>
            <person name="Han J."/>
            <person name="Detter J.C."/>
            <person name="Han C."/>
            <person name="Tapia R."/>
            <person name="Davenport K."/>
            <person name="Daligault H."/>
            <person name="Erkkila T."/>
            <person name="Gu W."/>
            <person name="Munk A.C.C."/>
            <person name="Teshima H."/>
            <person name="Xu Y."/>
            <person name="Chain P."/>
            <person name="Chen A."/>
            <person name="Krypides N."/>
            <person name="Mavromatis K."/>
            <person name="Markowitz V."/>
            <person name="Szeto E."/>
            <person name="Ivanova N."/>
            <person name="Mikhailova N."/>
            <person name="Ovchinnikova G."/>
            <person name="Pagani I."/>
            <person name="Pati A."/>
            <person name="Goodwin L."/>
            <person name="Peters L."/>
            <person name="Pitluck S."/>
            <person name="Woyke T."/>
            <person name="Kerfeld C."/>
        </authorList>
    </citation>
    <scope>NUCLEOTIDE SEQUENCE [LARGE SCALE GENOMIC DNA]</scope>
    <source>
        <strain evidence="10 11">PCC 9333</strain>
    </source>
</reference>
<feature type="transmembrane region" description="Helical" evidence="8">
    <location>
        <begin position="12"/>
        <end position="29"/>
    </location>
</feature>
<keyword evidence="3" id="KW-0328">Glycosyltransferase</keyword>
<dbReference type="InterPro" id="IPR050297">
    <property type="entry name" value="LipidA_mod_glycosyltrf_83"/>
</dbReference>
<evidence type="ECO:0000313" key="10">
    <source>
        <dbReference type="EMBL" id="AFZ14637.1"/>
    </source>
</evidence>
<dbReference type="RefSeq" id="WP_015204737.1">
    <property type="nucleotide sequence ID" value="NC_019753.1"/>
</dbReference>
<feature type="transmembrane region" description="Helical" evidence="8">
    <location>
        <begin position="88"/>
        <end position="106"/>
    </location>
</feature>
<sequence length="562" mass="63958">MDTSEKRLRHYLMLLGIIILGVALRFWHLDFKPLWLDEVITALVTLGNGYDDVPKLELFGVEQLQQLFTLKKEVSCAVVIQTLINQSTHPPIFFCLLNSWLSLLKPNFNTVSWAMRSLPALFGVCAIAVVYFLNGIAFSPTAGLIGAAIMAVSPFGVYLSQEARHYTLAILLISLALLALIKIQQDIYQQLPPRPLIWIMWGIFNSISCYIHYFCILSLVAQIFTLTLLFYLQRHTIASQRQIKVATLTIIGICLSYLPWFPILIKHFGQPETNWLVPPQNITPFYQIVINWLLMVISLPVEEQQIWIKIPSALLTLLFAIWFGWQVIQGLHKLCQQPATQPSVITLGSFIIGVLLEFILISYLLKKDITAVPRYHFVYFPAICALFAASIAINIKQPTSIFLPNHHLFLIIVLVGCISSILVGFNIIYQKPYKPEQVAQNLNIKQPIPLMVVAEYSDSQDLALELSFMSALSNIRVNDLVNNTDISFAFLPKTPVREVFWQNLSQLPITTTSNLALWVFSNRIKALFYPKEVIIEENISCGVDSNHSYMNKTFYQLYKCQK</sequence>
<dbReference type="PANTHER" id="PTHR33908:SF11">
    <property type="entry name" value="MEMBRANE PROTEIN"/>
    <property type="match status" value="1"/>
</dbReference>
<evidence type="ECO:0000256" key="5">
    <source>
        <dbReference type="ARBA" id="ARBA00022692"/>
    </source>
</evidence>
<comment type="subcellular location">
    <subcellularLocation>
        <location evidence="1">Cell membrane</location>
        <topology evidence="1">Multi-pass membrane protein</topology>
    </subcellularLocation>
</comment>
<accession>K9W4G7</accession>
<name>K9W4G7_9CYAN</name>
<feature type="transmembrane region" description="Helical" evidence="8">
    <location>
        <begin position="243"/>
        <end position="265"/>
    </location>
</feature>
<dbReference type="OrthoDB" id="416237at2"/>
<dbReference type="Proteomes" id="UP000010472">
    <property type="component" value="Chromosome"/>
</dbReference>
<keyword evidence="7 8" id="KW-0472">Membrane</keyword>
<feature type="transmembrane region" description="Helical" evidence="8">
    <location>
        <begin position="118"/>
        <end position="136"/>
    </location>
</feature>
<feature type="transmembrane region" description="Helical" evidence="8">
    <location>
        <begin position="407"/>
        <end position="429"/>
    </location>
</feature>
<evidence type="ECO:0000256" key="1">
    <source>
        <dbReference type="ARBA" id="ARBA00004651"/>
    </source>
</evidence>
<evidence type="ECO:0000256" key="3">
    <source>
        <dbReference type="ARBA" id="ARBA00022676"/>
    </source>
</evidence>
<protein>
    <recommendedName>
        <fullName evidence="9">Glycosyltransferase RgtA/B/C/D-like domain-containing protein</fullName>
    </recommendedName>
</protein>
<evidence type="ECO:0000256" key="4">
    <source>
        <dbReference type="ARBA" id="ARBA00022679"/>
    </source>
</evidence>
<dbReference type="InterPro" id="IPR038731">
    <property type="entry name" value="RgtA/B/C-like"/>
</dbReference>
<feature type="transmembrane region" description="Helical" evidence="8">
    <location>
        <begin position="377"/>
        <end position="395"/>
    </location>
</feature>
<keyword evidence="11" id="KW-1185">Reference proteome</keyword>
<evidence type="ECO:0000256" key="8">
    <source>
        <dbReference type="SAM" id="Phobius"/>
    </source>
</evidence>
<dbReference type="PANTHER" id="PTHR33908">
    <property type="entry name" value="MANNOSYLTRANSFERASE YKCB-RELATED"/>
    <property type="match status" value="1"/>
</dbReference>
<feature type="transmembrane region" description="Helical" evidence="8">
    <location>
        <begin position="344"/>
        <end position="365"/>
    </location>
</feature>
<keyword evidence="2" id="KW-1003">Cell membrane</keyword>
<feature type="transmembrane region" description="Helical" evidence="8">
    <location>
        <begin position="166"/>
        <end position="183"/>
    </location>
</feature>
<evidence type="ECO:0000256" key="2">
    <source>
        <dbReference type="ARBA" id="ARBA00022475"/>
    </source>
</evidence>
<keyword evidence="6 8" id="KW-1133">Transmembrane helix</keyword>
<feature type="transmembrane region" description="Helical" evidence="8">
    <location>
        <begin position="313"/>
        <end position="332"/>
    </location>
</feature>
<proteinExistence type="predicted"/>
<evidence type="ECO:0000259" key="9">
    <source>
        <dbReference type="Pfam" id="PF13231"/>
    </source>
</evidence>
<organism evidence="10 11">
    <name type="scientific">Crinalium epipsammum PCC 9333</name>
    <dbReference type="NCBI Taxonomy" id="1173022"/>
    <lineage>
        <taxon>Bacteria</taxon>
        <taxon>Bacillati</taxon>
        <taxon>Cyanobacteriota</taxon>
        <taxon>Cyanophyceae</taxon>
        <taxon>Gomontiellales</taxon>
        <taxon>Gomontiellaceae</taxon>
        <taxon>Crinalium</taxon>
    </lineage>
</organism>
<evidence type="ECO:0000256" key="6">
    <source>
        <dbReference type="ARBA" id="ARBA00022989"/>
    </source>
</evidence>
<keyword evidence="5 8" id="KW-0812">Transmembrane</keyword>
<dbReference type="AlphaFoldDB" id="K9W4G7"/>
<dbReference type="KEGG" id="cep:Cri9333_3827"/>
<keyword evidence="4" id="KW-0808">Transferase</keyword>
<dbReference type="eggNOG" id="COG5305">
    <property type="taxonomic scope" value="Bacteria"/>
</dbReference>
<evidence type="ECO:0000313" key="11">
    <source>
        <dbReference type="Proteomes" id="UP000010472"/>
    </source>
</evidence>
<feature type="domain" description="Glycosyltransferase RgtA/B/C/D-like" evidence="9">
    <location>
        <begin position="89"/>
        <end position="260"/>
    </location>
</feature>
<feature type="transmembrane region" description="Helical" evidence="8">
    <location>
        <begin position="285"/>
        <end position="301"/>
    </location>
</feature>
<feature type="transmembrane region" description="Helical" evidence="8">
    <location>
        <begin position="203"/>
        <end position="231"/>
    </location>
</feature>
<dbReference type="GO" id="GO:0005886">
    <property type="term" value="C:plasma membrane"/>
    <property type="evidence" value="ECO:0007669"/>
    <property type="project" value="UniProtKB-SubCell"/>
</dbReference>
<dbReference type="HOGENOM" id="CLU_034835_0_0_3"/>
<feature type="transmembrane region" description="Helical" evidence="8">
    <location>
        <begin position="142"/>
        <end position="159"/>
    </location>
</feature>
<dbReference type="GO" id="GO:0009103">
    <property type="term" value="P:lipopolysaccharide biosynthetic process"/>
    <property type="evidence" value="ECO:0007669"/>
    <property type="project" value="UniProtKB-ARBA"/>
</dbReference>
<evidence type="ECO:0000256" key="7">
    <source>
        <dbReference type="ARBA" id="ARBA00023136"/>
    </source>
</evidence>
<dbReference type="STRING" id="1173022.Cri9333_3827"/>
<gene>
    <name evidence="10" type="ORF">Cri9333_3827</name>
</gene>
<dbReference type="PATRIC" id="fig|1173022.3.peg.4120"/>
<dbReference type="EMBL" id="CP003620">
    <property type="protein sequence ID" value="AFZ14637.1"/>
    <property type="molecule type" value="Genomic_DNA"/>
</dbReference>
<dbReference type="Pfam" id="PF13231">
    <property type="entry name" value="PMT_2"/>
    <property type="match status" value="1"/>
</dbReference>
<dbReference type="GO" id="GO:0016763">
    <property type="term" value="F:pentosyltransferase activity"/>
    <property type="evidence" value="ECO:0007669"/>
    <property type="project" value="TreeGrafter"/>
</dbReference>